<proteinExistence type="predicted"/>
<keyword evidence="3" id="KW-1185">Reference proteome</keyword>
<evidence type="ECO:0000256" key="1">
    <source>
        <dbReference type="SAM" id="MobiDB-lite"/>
    </source>
</evidence>
<feature type="compositionally biased region" description="Basic and acidic residues" evidence="1">
    <location>
        <begin position="89"/>
        <end position="99"/>
    </location>
</feature>
<reference evidence="2" key="1">
    <citation type="submission" date="2023-04" db="EMBL/GenBank/DDBJ databases">
        <authorList>
            <consortium name="ELIXIR-Norway"/>
        </authorList>
    </citation>
    <scope>NUCLEOTIDE SEQUENCE [LARGE SCALE GENOMIC DNA]</scope>
</reference>
<accession>A0ABN8ZQT5</accession>
<sequence length="167" mass="18355">MLRGWSRPRVKGPQFAPACGDGRDGEETRQTHGQRDAEERRLLGFAMAAPARCACGHMCLLTAPCGCRSVCPRPPADATRLLPRQSVTHAERDEQKTNQRWDQNTGPPENFPPVWVKGTIPQGRQPGTQLGLSQGLQHGGGRRLPAPSLISPIYDEIFCAQEGIHRD</sequence>
<feature type="region of interest" description="Disordered" evidence="1">
    <location>
        <begin position="78"/>
        <end position="109"/>
    </location>
</feature>
<organism evidence="2 3">
    <name type="scientific">Rangifer tarandus platyrhynchus</name>
    <name type="common">Svalbard reindeer</name>
    <dbReference type="NCBI Taxonomy" id="3082113"/>
    <lineage>
        <taxon>Eukaryota</taxon>
        <taxon>Metazoa</taxon>
        <taxon>Chordata</taxon>
        <taxon>Craniata</taxon>
        <taxon>Vertebrata</taxon>
        <taxon>Euteleostomi</taxon>
        <taxon>Mammalia</taxon>
        <taxon>Eutheria</taxon>
        <taxon>Laurasiatheria</taxon>
        <taxon>Artiodactyla</taxon>
        <taxon>Ruminantia</taxon>
        <taxon>Pecora</taxon>
        <taxon>Cervidae</taxon>
        <taxon>Odocoileinae</taxon>
        <taxon>Rangifer</taxon>
    </lineage>
</organism>
<name>A0ABN8ZQT5_RANTA</name>
<evidence type="ECO:0000313" key="3">
    <source>
        <dbReference type="Proteomes" id="UP001176941"/>
    </source>
</evidence>
<feature type="compositionally biased region" description="Basic and acidic residues" evidence="1">
    <location>
        <begin position="21"/>
        <end position="36"/>
    </location>
</feature>
<feature type="compositionally biased region" description="Low complexity" evidence="1">
    <location>
        <begin position="125"/>
        <end position="136"/>
    </location>
</feature>
<evidence type="ECO:0000313" key="2">
    <source>
        <dbReference type="EMBL" id="CAI9176273.1"/>
    </source>
</evidence>
<feature type="compositionally biased region" description="Basic residues" evidence="1">
    <location>
        <begin position="1"/>
        <end position="10"/>
    </location>
</feature>
<protein>
    <submittedName>
        <fullName evidence="2">Uncharacterized protein</fullName>
    </submittedName>
</protein>
<feature type="region of interest" description="Disordered" evidence="1">
    <location>
        <begin position="123"/>
        <end position="142"/>
    </location>
</feature>
<dbReference type="EMBL" id="OX459942">
    <property type="protein sequence ID" value="CAI9176273.1"/>
    <property type="molecule type" value="Genomic_DNA"/>
</dbReference>
<dbReference type="Proteomes" id="UP001176941">
    <property type="component" value="Chromosome 6"/>
</dbReference>
<feature type="region of interest" description="Disordered" evidence="1">
    <location>
        <begin position="1"/>
        <end position="36"/>
    </location>
</feature>
<gene>
    <name evidence="2" type="ORF">MRATA1EN1_LOCUS25235</name>
</gene>